<keyword evidence="1" id="KW-0812">Transmembrane</keyword>
<evidence type="ECO:0008006" key="3">
    <source>
        <dbReference type="Google" id="ProtNLM"/>
    </source>
</evidence>
<name>A0A6C0KWU6_9ZZZZ</name>
<keyword evidence="1" id="KW-1133">Transmembrane helix</keyword>
<proteinExistence type="predicted"/>
<sequence>MYIVFSDSNSNMFLESLFILLLLMVFVIIFYRAAIHEYTILQKEWDTEDIKWAEILGERAPLVVRQVPKAWTRLWTRGRTAKFGWPVVLQEKTRMRTSWSAWLNSKPVAGQLILNEGDLASAAGLYDQALDMGLQFRRPLWLPGSFSLGALRAGVIPPAHGVVGLRKTTAEATCWLATDGRPLRIWIAHEGATKGGEYLPPNPYGRDPWTLKPEETPWISELKFMEIRLRPGNLFILPPHWWVALRCDEEAADVAGDGSWYWTCEYHSAISMLASRFQPS</sequence>
<dbReference type="AlphaFoldDB" id="A0A6C0KWU6"/>
<keyword evidence="1" id="KW-0472">Membrane</keyword>
<dbReference type="EMBL" id="MN740992">
    <property type="protein sequence ID" value="QHU21723.1"/>
    <property type="molecule type" value="Genomic_DNA"/>
</dbReference>
<evidence type="ECO:0000256" key="1">
    <source>
        <dbReference type="SAM" id="Phobius"/>
    </source>
</evidence>
<reference evidence="2" key="1">
    <citation type="journal article" date="2020" name="Nature">
        <title>Giant virus diversity and host interactions through global metagenomics.</title>
        <authorList>
            <person name="Schulz F."/>
            <person name="Roux S."/>
            <person name="Paez-Espino D."/>
            <person name="Jungbluth S."/>
            <person name="Walsh D.A."/>
            <person name="Denef V.J."/>
            <person name="McMahon K.D."/>
            <person name="Konstantinidis K.T."/>
            <person name="Eloe-Fadrosh E.A."/>
            <person name="Kyrpides N.C."/>
            <person name="Woyke T."/>
        </authorList>
    </citation>
    <scope>NUCLEOTIDE SEQUENCE</scope>
    <source>
        <strain evidence="2">GVMAG-S-3300013286-35</strain>
    </source>
</reference>
<accession>A0A6C0KWU6</accession>
<evidence type="ECO:0000313" key="2">
    <source>
        <dbReference type="EMBL" id="QHU21723.1"/>
    </source>
</evidence>
<feature type="transmembrane region" description="Helical" evidence="1">
    <location>
        <begin position="12"/>
        <end position="34"/>
    </location>
</feature>
<protein>
    <recommendedName>
        <fullName evidence="3">Cupin-like domain-containing protein</fullName>
    </recommendedName>
</protein>
<organism evidence="2">
    <name type="scientific">viral metagenome</name>
    <dbReference type="NCBI Taxonomy" id="1070528"/>
    <lineage>
        <taxon>unclassified sequences</taxon>
        <taxon>metagenomes</taxon>
        <taxon>organismal metagenomes</taxon>
    </lineage>
</organism>